<dbReference type="GO" id="GO:0005840">
    <property type="term" value="C:ribosome"/>
    <property type="evidence" value="ECO:0007669"/>
    <property type="project" value="UniProtKB-KW"/>
</dbReference>
<sequence length="114" mass="13182">MPRVKRGVGHVKKRRNLMKRVKGFEAGRKNLIKLAKTADTKAGAHAFRDRRRKKGEFRRVWQIRINAAVREFGLNYSKFIGGLKTKNIKLDRKVLAEIAATEPKVFKKIVELVK</sequence>
<accession>A0A1F6LJ76</accession>
<dbReference type="GO" id="GO:0003735">
    <property type="term" value="F:structural constituent of ribosome"/>
    <property type="evidence" value="ECO:0007669"/>
    <property type="project" value="InterPro"/>
</dbReference>
<keyword evidence="2 5" id="KW-0689">Ribosomal protein</keyword>
<evidence type="ECO:0000256" key="2">
    <source>
        <dbReference type="ARBA" id="ARBA00022980"/>
    </source>
</evidence>
<dbReference type="AlphaFoldDB" id="A0A1F6LJ76"/>
<dbReference type="Gene3D" id="1.10.1900.20">
    <property type="entry name" value="Ribosomal protein L20"/>
    <property type="match status" value="1"/>
</dbReference>
<dbReference type="GO" id="GO:0000027">
    <property type="term" value="P:ribosomal large subunit assembly"/>
    <property type="evidence" value="ECO:0007669"/>
    <property type="project" value="UniProtKB-UniRule"/>
</dbReference>
<dbReference type="Proteomes" id="UP000177067">
    <property type="component" value="Unassembled WGS sequence"/>
</dbReference>
<name>A0A1F6LJ76_9BACT</name>
<dbReference type="NCBIfam" id="TIGR01032">
    <property type="entry name" value="rplT_bact"/>
    <property type="match status" value="1"/>
</dbReference>
<dbReference type="Pfam" id="PF00453">
    <property type="entry name" value="Ribosomal_L20"/>
    <property type="match status" value="1"/>
</dbReference>
<dbReference type="GO" id="GO:0006412">
    <property type="term" value="P:translation"/>
    <property type="evidence" value="ECO:0007669"/>
    <property type="project" value="InterPro"/>
</dbReference>
<evidence type="ECO:0000256" key="6">
    <source>
        <dbReference type="RuleBase" id="RU000560"/>
    </source>
</evidence>
<dbReference type="HAMAP" id="MF_00382">
    <property type="entry name" value="Ribosomal_bL20"/>
    <property type="match status" value="1"/>
</dbReference>
<evidence type="ECO:0000256" key="1">
    <source>
        <dbReference type="ARBA" id="ARBA00007698"/>
    </source>
</evidence>
<dbReference type="EMBL" id="MFPS01000007">
    <property type="protein sequence ID" value="OGH59458.1"/>
    <property type="molecule type" value="Genomic_DNA"/>
</dbReference>
<keyword evidence="5 6" id="KW-0694">RNA-binding</keyword>
<evidence type="ECO:0000256" key="5">
    <source>
        <dbReference type="HAMAP-Rule" id="MF_00382"/>
    </source>
</evidence>
<dbReference type="GO" id="GO:0019843">
    <property type="term" value="F:rRNA binding"/>
    <property type="evidence" value="ECO:0007669"/>
    <property type="project" value="UniProtKB-UniRule"/>
</dbReference>
<organism evidence="7 8">
    <name type="scientific">Candidatus Magasanikbacteria bacterium RIFCSPHIGHO2_01_FULL_33_34</name>
    <dbReference type="NCBI Taxonomy" id="1798671"/>
    <lineage>
        <taxon>Bacteria</taxon>
        <taxon>Candidatus Magasanikiibacteriota</taxon>
    </lineage>
</organism>
<dbReference type="InterPro" id="IPR005813">
    <property type="entry name" value="Ribosomal_bL20"/>
</dbReference>
<comment type="function">
    <text evidence="5 6">Binds directly to 23S ribosomal RNA and is necessary for the in vitro assembly process of the 50S ribosomal subunit. It is not involved in the protein synthesizing functions of that subunit.</text>
</comment>
<reference evidence="7 8" key="1">
    <citation type="journal article" date="2016" name="Nat. Commun.">
        <title>Thousands of microbial genomes shed light on interconnected biogeochemical processes in an aquifer system.</title>
        <authorList>
            <person name="Anantharaman K."/>
            <person name="Brown C.T."/>
            <person name="Hug L.A."/>
            <person name="Sharon I."/>
            <person name="Castelle C.J."/>
            <person name="Probst A.J."/>
            <person name="Thomas B.C."/>
            <person name="Singh A."/>
            <person name="Wilkins M.J."/>
            <person name="Karaoz U."/>
            <person name="Brodie E.L."/>
            <person name="Williams K.H."/>
            <person name="Hubbard S.S."/>
            <person name="Banfield J.F."/>
        </authorList>
    </citation>
    <scope>NUCLEOTIDE SEQUENCE [LARGE SCALE GENOMIC DNA]</scope>
</reference>
<evidence type="ECO:0000313" key="8">
    <source>
        <dbReference type="Proteomes" id="UP000177067"/>
    </source>
</evidence>
<dbReference type="PRINTS" id="PR00062">
    <property type="entry name" value="RIBOSOMALL20"/>
</dbReference>
<dbReference type="PANTHER" id="PTHR10986">
    <property type="entry name" value="39S RIBOSOMAL PROTEIN L20"/>
    <property type="match status" value="1"/>
</dbReference>
<dbReference type="InterPro" id="IPR035566">
    <property type="entry name" value="Ribosomal_protein_bL20_C"/>
</dbReference>
<proteinExistence type="inferred from homology"/>
<evidence type="ECO:0000256" key="3">
    <source>
        <dbReference type="ARBA" id="ARBA00023274"/>
    </source>
</evidence>
<dbReference type="GO" id="GO:1990904">
    <property type="term" value="C:ribonucleoprotein complex"/>
    <property type="evidence" value="ECO:0007669"/>
    <property type="project" value="UniProtKB-KW"/>
</dbReference>
<dbReference type="SUPFAM" id="SSF74731">
    <property type="entry name" value="Ribosomal protein L20"/>
    <property type="match status" value="1"/>
</dbReference>
<dbReference type="Gene3D" id="6.10.160.10">
    <property type="match status" value="1"/>
</dbReference>
<dbReference type="FunFam" id="1.10.1900.20:FF:000001">
    <property type="entry name" value="50S ribosomal protein L20"/>
    <property type="match status" value="1"/>
</dbReference>
<evidence type="ECO:0000313" key="7">
    <source>
        <dbReference type="EMBL" id="OGH59458.1"/>
    </source>
</evidence>
<evidence type="ECO:0000256" key="4">
    <source>
        <dbReference type="ARBA" id="ARBA00035172"/>
    </source>
</evidence>
<protein>
    <recommendedName>
        <fullName evidence="4 5">Large ribosomal subunit protein bL20</fullName>
    </recommendedName>
</protein>
<dbReference type="CDD" id="cd07026">
    <property type="entry name" value="Ribosomal_L20"/>
    <property type="match status" value="1"/>
</dbReference>
<keyword evidence="5 6" id="KW-0699">rRNA-binding</keyword>
<comment type="caution">
    <text evidence="7">The sequence shown here is derived from an EMBL/GenBank/DDBJ whole genome shotgun (WGS) entry which is preliminary data.</text>
</comment>
<keyword evidence="3 5" id="KW-0687">Ribonucleoprotein</keyword>
<comment type="similarity">
    <text evidence="1 5 6">Belongs to the bacterial ribosomal protein bL20 family.</text>
</comment>
<gene>
    <name evidence="5" type="primary">rplT</name>
    <name evidence="7" type="ORF">A2725_01365</name>
</gene>